<dbReference type="Pfam" id="PF01547">
    <property type="entry name" value="SBP_bac_1"/>
    <property type="match status" value="1"/>
</dbReference>
<dbReference type="PROSITE" id="PS51257">
    <property type="entry name" value="PROKAR_LIPOPROTEIN"/>
    <property type="match status" value="1"/>
</dbReference>
<dbReference type="RefSeq" id="WP_204918830.1">
    <property type="nucleotide sequence ID" value="NZ_BAAAQP010000003.1"/>
</dbReference>
<keyword evidence="3" id="KW-1185">Reference proteome</keyword>
<dbReference type="SUPFAM" id="SSF53850">
    <property type="entry name" value="Periplasmic binding protein-like II"/>
    <property type="match status" value="1"/>
</dbReference>
<dbReference type="InterPro" id="IPR006059">
    <property type="entry name" value="SBP"/>
</dbReference>
<comment type="caution">
    <text evidence="2">The sequence shown here is derived from an EMBL/GenBank/DDBJ whole genome shotgun (WGS) entry which is preliminary data.</text>
</comment>
<dbReference type="InterPro" id="IPR006311">
    <property type="entry name" value="TAT_signal"/>
</dbReference>
<reference evidence="2 3" key="1">
    <citation type="submission" date="2021-01" db="EMBL/GenBank/DDBJ databases">
        <title>Sequencing the genomes of 1000 actinobacteria strains.</title>
        <authorList>
            <person name="Klenk H.-P."/>
        </authorList>
    </citation>
    <scope>NUCLEOTIDE SEQUENCE [LARGE SCALE GENOMIC DNA]</scope>
    <source>
        <strain evidence="2 3">DSM 18662</strain>
    </source>
</reference>
<dbReference type="InterPro" id="IPR050490">
    <property type="entry name" value="Bact_solute-bd_prot1"/>
</dbReference>
<gene>
    <name evidence="2" type="ORF">JOE57_002748</name>
</gene>
<keyword evidence="1" id="KW-0732">Signal</keyword>
<dbReference type="Proteomes" id="UP000704762">
    <property type="component" value="Unassembled WGS sequence"/>
</dbReference>
<dbReference type="PROSITE" id="PS51318">
    <property type="entry name" value="TAT"/>
    <property type="match status" value="1"/>
</dbReference>
<feature type="chain" id="PRO_5046936328" evidence="1">
    <location>
        <begin position="28"/>
        <end position="444"/>
    </location>
</feature>
<accession>A0ABS2RML6</accession>
<dbReference type="PANTHER" id="PTHR43649">
    <property type="entry name" value="ARABINOSE-BINDING PROTEIN-RELATED"/>
    <property type="match status" value="1"/>
</dbReference>
<feature type="signal peptide" evidence="1">
    <location>
        <begin position="1"/>
        <end position="27"/>
    </location>
</feature>
<evidence type="ECO:0000313" key="2">
    <source>
        <dbReference type="EMBL" id="MBM7799827.1"/>
    </source>
</evidence>
<proteinExistence type="predicted"/>
<dbReference type="EMBL" id="JAFBCF010000001">
    <property type="protein sequence ID" value="MBM7799827.1"/>
    <property type="molecule type" value="Genomic_DNA"/>
</dbReference>
<protein>
    <submittedName>
        <fullName evidence="2">Raffinose/stachyose/melibiose transport system substrate-binding protein</fullName>
    </submittedName>
</protein>
<evidence type="ECO:0000256" key="1">
    <source>
        <dbReference type="SAM" id="SignalP"/>
    </source>
</evidence>
<name>A0ABS2RML6_9ACTN</name>
<evidence type="ECO:0000313" key="3">
    <source>
        <dbReference type="Proteomes" id="UP000704762"/>
    </source>
</evidence>
<dbReference type="Gene3D" id="3.40.190.10">
    <property type="entry name" value="Periplasmic binding protein-like II"/>
    <property type="match status" value="2"/>
</dbReference>
<organism evidence="2 3">
    <name type="scientific">Microlunatus panaciterrae</name>
    <dbReference type="NCBI Taxonomy" id="400768"/>
    <lineage>
        <taxon>Bacteria</taxon>
        <taxon>Bacillati</taxon>
        <taxon>Actinomycetota</taxon>
        <taxon>Actinomycetes</taxon>
        <taxon>Propionibacteriales</taxon>
        <taxon>Propionibacteriaceae</taxon>
        <taxon>Microlunatus</taxon>
    </lineage>
</organism>
<dbReference type="PANTHER" id="PTHR43649:SF14">
    <property type="entry name" value="BLR3389 PROTEIN"/>
    <property type="match status" value="1"/>
</dbReference>
<sequence>MPIPRSSRRSFLGLAALAPLAAAGLSACGTSGPAGSSGGKSGAGTASMWALSGQPNEDIQKNSVAAFNKLGKGTMNVTFFQNDAYKTKIRTAVGAGQAPTMIYGWGGGILKSYADADQVEDLTSWLKDNADFKDKFLDATWGSATFDGKIFAIPCNNTQPIVMYYNKTQFEKAGADLPKSWDDVMNLVDVFNGKGVAPFSLGGQSKWTSMMWLEYLLDRIGGPEVFNAIFANKSDAWSDDAVIQTGQRVQELVKAKGFIKGFSSIAADSNADQALLYTGKAAMMLHGGWAYGGMKSAQPDFVKNHLAFSNFPTIAGGKGDPKNTVGNPANYWSISAKASEDEKKVAKAYLTDGLFTDKDIDAYIASGGLPVVKAAQSKLAGSDNPEFLQFIYELSSQAPNFQQSWDQALSPTQADALLNNVDQLFLLQITPEKFASNMNATLGK</sequence>